<dbReference type="Proteomes" id="UP001175226">
    <property type="component" value="Unassembled WGS sequence"/>
</dbReference>
<sequence>MGAHSSGIRPPISFCSSRIELASCTFCSLPRFFCVIIRSSYFHVIISARCRSFPPFVHPNLLCLLLAFFSNNSFAFFSASCCFVGILSRLSTTHHVLHFHGDVVPCSLGPVDRVSSVLFLTLCAQHTSGLIASSCRSCPFVSSCHLHFRPFLSSDMYSRMLRCVWTLALQI</sequence>
<keyword evidence="2" id="KW-1185">Reference proteome</keyword>
<proteinExistence type="predicted"/>
<accession>A0AA39MTS0</accession>
<gene>
    <name evidence="1" type="ORF">EV421DRAFT_288773</name>
</gene>
<dbReference type="AlphaFoldDB" id="A0AA39MTS0"/>
<dbReference type="EMBL" id="JAUEPT010000015">
    <property type="protein sequence ID" value="KAK0445729.1"/>
    <property type="molecule type" value="Genomic_DNA"/>
</dbReference>
<protein>
    <submittedName>
        <fullName evidence="1">Uncharacterized protein</fullName>
    </submittedName>
</protein>
<organism evidence="1 2">
    <name type="scientific">Armillaria borealis</name>
    <dbReference type="NCBI Taxonomy" id="47425"/>
    <lineage>
        <taxon>Eukaryota</taxon>
        <taxon>Fungi</taxon>
        <taxon>Dikarya</taxon>
        <taxon>Basidiomycota</taxon>
        <taxon>Agaricomycotina</taxon>
        <taxon>Agaricomycetes</taxon>
        <taxon>Agaricomycetidae</taxon>
        <taxon>Agaricales</taxon>
        <taxon>Marasmiineae</taxon>
        <taxon>Physalacriaceae</taxon>
        <taxon>Armillaria</taxon>
    </lineage>
</organism>
<comment type="caution">
    <text evidence="1">The sequence shown here is derived from an EMBL/GenBank/DDBJ whole genome shotgun (WGS) entry which is preliminary data.</text>
</comment>
<evidence type="ECO:0000313" key="1">
    <source>
        <dbReference type="EMBL" id="KAK0445729.1"/>
    </source>
</evidence>
<evidence type="ECO:0000313" key="2">
    <source>
        <dbReference type="Proteomes" id="UP001175226"/>
    </source>
</evidence>
<name>A0AA39MTS0_9AGAR</name>
<reference evidence="1" key="1">
    <citation type="submission" date="2023-06" db="EMBL/GenBank/DDBJ databases">
        <authorList>
            <consortium name="Lawrence Berkeley National Laboratory"/>
            <person name="Ahrendt S."/>
            <person name="Sahu N."/>
            <person name="Indic B."/>
            <person name="Wong-Bajracharya J."/>
            <person name="Merenyi Z."/>
            <person name="Ke H.-M."/>
            <person name="Monk M."/>
            <person name="Kocsube S."/>
            <person name="Drula E."/>
            <person name="Lipzen A."/>
            <person name="Balint B."/>
            <person name="Henrissat B."/>
            <person name="Andreopoulos B."/>
            <person name="Martin F.M."/>
            <person name="Harder C.B."/>
            <person name="Rigling D."/>
            <person name="Ford K.L."/>
            <person name="Foster G.D."/>
            <person name="Pangilinan J."/>
            <person name="Papanicolaou A."/>
            <person name="Barry K."/>
            <person name="LaButti K."/>
            <person name="Viragh M."/>
            <person name="Koriabine M."/>
            <person name="Yan M."/>
            <person name="Riley R."/>
            <person name="Champramary S."/>
            <person name="Plett K.L."/>
            <person name="Tsai I.J."/>
            <person name="Slot J."/>
            <person name="Sipos G."/>
            <person name="Plett J."/>
            <person name="Nagy L.G."/>
            <person name="Grigoriev I.V."/>
        </authorList>
    </citation>
    <scope>NUCLEOTIDE SEQUENCE</scope>
    <source>
        <strain evidence="1">FPL87.14</strain>
    </source>
</reference>